<dbReference type="Proteomes" id="UP000007264">
    <property type="component" value="Unassembled WGS sequence"/>
</dbReference>
<reference evidence="5 6" key="1">
    <citation type="journal article" date="2012" name="Genome Biol.">
        <title>The genome of the polar eukaryotic microalga coccomyxa subellipsoidea reveals traits of cold adaptation.</title>
        <authorList>
            <person name="Blanc G."/>
            <person name="Agarkova I."/>
            <person name="Grimwood J."/>
            <person name="Kuo A."/>
            <person name="Brueggeman A."/>
            <person name="Dunigan D."/>
            <person name="Gurnon J."/>
            <person name="Ladunga I."/>
            <person name="Lindquist E."/>
            <person name="Lucas S."/>
            <person name="Pangilinan J."/>
            <person name="Proschold T."/>
            <person name="Salamov A."/>
            <person name="Schmutz J."/>
            <person name="Weeks D."/>
            <person name="Yamada T."/>
            <person name="Claverie J.M."/>
            <person name="Grigoriev I."/>
            <person name="Van Etten J."/>
            <person name="Lomsadze A."/>
            <person name="Borodovsky M."/>
        </authorList>
    </citation>
    <scope>NUCLEOTIDE SEQUENCE [LARGE SCALE GENOMIC DNA]</scope>
    <source>
        <strain evidence="5 6">C-169</strain>
    </source>
</reference>
<dbReference type="EC" id="2.1.2.5" evidence="1"/>
<evidence type="ECO:0000256" key="2">
    <source>
        <dbReference type="ARBA" id="ARBA00022679"/>
    </source>
</evidence>
<evidence type="ECO:0000259" key="3">
    <source>
        <dbReference type="SMART" id="SM01221"/>
    </source>
</evidence>
<dbReference type="InterPro" id="IPR051623">
    <property type="entry name" value="FTCD"/>
</dbReference>
<sequence length="301" mass="31636">MEVCASGCNVYISEGLRSTLVQQLKVCADKCISGSALVHTFVDKPYNRTGFTLVSPAPHELAGSVVRLARAALETIDLRSHAASHPRLGVVDHISCHPLGRDAALTAAAETARSIGTQLGEGELAVPVFLYGSAGSQQRSLADLRRACGYFKGSKQGAFKGASEISMPAGMRPDFGPSELDPRRGLATVGALPWVVNFNILLQTDDLQLARQIARAVSGRGGGLPSVEAMALPHEEGEILGIEIACNLLDVAVSPTEAVAASVQEHADRHGITVGRGYMTGKTPEELCSLAEQALADRTSN</sequence>
<dbReference type="SMART" id="SM01222">
    <property type="entry name" value="FTCD_N"/>
    <property type="match status" value="1"/>
</dbReference>
<dbReference type="Gene3D" id="3.30.990.10">
    <property type="entry name" value="Formiminotransferase, N-terminal subdomain"/>
    <property type="match status" value="1"/>
</dbReference>
<dbReference type="PANTHER" id="PTHR12234">
    <property type="entry name" value="FORMIMINOTRANSFERASE-CYCLODEAMINASE"/>
    <property type="match status" value="1"/>
</dbReference>
<feature type="domain" description="Formiminotransferase N-terminal subdomain" evidence="4">
    <location>
        <begin position="7"/>
        <end position="193"/>
    </location>
</feature>
<dbReference type="GO" id="GO:0030409">
    <property type="term" value="F:glutamate formimidoyltransferase activity"/>
    <property type="evidence" value="ECO:0007669"/>
    <property type="project" value="UniProtKB-EC"/>
</dbReference>
<dbReference type="RefSeq" id="XP_005648505.1">
    <property type="nucleotide sequence ID" value="XM_005648448.1"/>
</dbReference>
<dbReference type="GeneID" id="17042385"/>
<dbReference type="OrthoDB" id="48036at2759"/>
<dbReference type="GO" id="GO:0005542">
    <property type="term" value="F:folic acid binding"/>
    <property type="evidence" value="ECO:0007669"/>
    <property type="project" value="InterPro"/>
</dbReference>
<accession>I0YZZ2</accession>
<feature type="domain" description="Formiminotransferase C-terminal subdomain" evidence="3">
    <location>
        <begin position="196"/>
        <end position="301"/>
    </location>
</feature>
<evidence type="ECO:0000313" key="6">
    <source>
        <dbReference type="Proteomes" id="UP000007264"/>
    </source>
</evidence>
<protein>
    <recommendedName>
        <fullName evidence="1">glutamate formimidoyltransferase</fullName>
        <ecNumber evidence="1">2.1.2.5</ecNumber>
    </recommendedName>
</protein>
<dbReference type="PANTHER" id="PTHR12234:SF1">
    <property type="entry name" value="FORMIMINOTRANSFERASE N-TERMINAL SUBDOMAIN-CONTAINING PROTEIN"/>
    <property type="match status" value="1"/>
</dbReference>
<proteinExistence type="predicted"/>
<dbReference type="KEGG" id="csl:COCSUDRAFT_14777"/>
<dbReference type="EMBL" id="AGSI01000006">
    <property type="protein sequence ID" value="EIE23961.1"/>
    <property type="molecule type" value="Genomic_DNA"/>
</dbReference>
<gene>
    <name evidence="5" type="ORF">COCSUDRAFT_14777</name>
</gene>
<dbReference type="InterPro" id="IPR013802">
    <property type="entry name" value="Formiminotransferase_C"/>
</dbReference>
<evidence type="ECO:0000313" key="5">
    <source>
        <dbReference type="EMBL" id="EIE23961.1"/>
    </source>
</evidence>
<dbReference type="InterPro" id="IPR022384">
    <property type="entry name" value="FormiminoTrfase_cat_dom_sf"/>
</dbReference>
<dbReference type="Gene3D" id="3.30.70.670">
    <property type="entry name" value="Formiminotransferase, C-terminal subdomain"/>
    <property type="match status" value="1"/>
</dbReference>
<dbReference type="eggNOG" id="ENOG502QS19">
    <property type="taxonomic scope" value="Eukaryota"/>
</dbReference>
<dbReference type="Pfam" id="PF07837">
    <property type="entry name" value="FTCD_N"/>
    <property type="match status" value="1"/>
</dbReference>
<keyword evidence="2" id="KW-0808">Transferase</keyword>
<evidence type="ECO:0000259" key="4">
    <source>
        <dbReference type="SMART" id="SM01222"/>
    </source>
</evidence>
<dbReference type="InterPro" id="IPR037064">
    <property type="entry name" value="Formiminotransferase_N_sf"/>
</dbReference>
<evidence type="ECO:0000256" key="1">
    <source>
        <dbReference type="ARBA" id="ARBA00012252"/>
    </source>
</evidence>
<name>I0YZZ2_COCSC</name>
<organism evidence="5 6">
    <name type="scientific">Coccomyxa subellipsoidea (strain C-169)</name>
    <name type="common">Green microalga</name>
    <dbReference type="NCBI Taxonomy" id="574566"/>
    <lineage>
        <taxon>Eukaryota</taxon>
        <taxon>Viridiplantae</taxon>
        <taxon>Chlorophyta</taxon>
        <taxon>core chlorophytes</taxon>
        <taxon>Trebouxiophyceae</taxon>
        <taxon>Trebouxiophyceae incertae sedis</taxon>
        <taxon>Coccomyxaceae</taxon>
        <taxon>Coccomyxa</taxon>
        <taxon>Coccomyxa subellipsoidea</taxon>
    </lineage>
</organism>
<dbReference type="InterPro" id="IPR012886">
    <property type="entry name" value="Formiminotransferase_N"/>
</dbReference>
<dbReference type="SMART" id="SM01221">
    <property type="entry name" value="FTCD"/>
    <property type="match status" value="1"/>
</dbReference>
<dbReference type="AlphaFoldDB" id="I0YZZ2"/>
<comment type="caution">
    <text evidence="5">The sequence shown here is derived from an EMBL/GenBank/DDBJ whole genome shotgun (WGS) entry which is preliminary data.</text>
</comment>
<dbReference type="SUPFAM" id="SSF55116">
    <property type="entry name" value="Formiminotransferase domain of formiminotransferase-cyclodeaminase"/>
    <property type="match status" value="2"/>
</dbReference>
<keyword evidence="6" id="KW-1185">Reference proteome</keyword>
<dbReference type="InterPro" id="IPR037070">
    <property type="entry name" value="Formiminotransferase_C_sf"/>
</dbReference>